<dbReference type="AlphaFoldDB" id="A0A1F5ZVW9"/>
<proteinExistence type="predicted"/>
<protein>
    <submittedName>
        <fullName evidence="4">Uncharacterized protein</fullName>
    </submittedName>
</protein>
<dbReference type="PANTHER" id="PTHR33055:SF15">
    <property type="entry name" value="TRANSPOSASE-RELATED"/>
    <property type="match status" value="1"/>
</dbReference>
<evidence type="ECO:0000313" key="4">
    <source>
        <dbReference type="EMBL" id="OGG16561.1"/>
    </source>
</evidence>
<keyword evidence="1" id="KW-0175">Coiled coil</keyword>
<dbReference type="GO" id="GO:0004803">
    <property type="term" value="F:transposase activity"/>
    <property type="evidence" value="ECO:0007669"/>
    <property type="project" value="InterPro"/>
</dbReference>
<dbReference type="SUPFAM" id="SSF48150">
    <property type="entry name" value="DNA-glycosylase"/>
    <property type="match status" value="1"/>
</dbReference>
<feature type="domain" description="Transposase IS110-like N-terminal" evidence="2">
    <location>
        <begin position="5"/>
        <end position="164"/>
    </location>
</feature>
<dbReference type="Pfam" id="PF01548">
    <property type="entry name" value="DEDD_Tnp_IS110"/>
    <property type="match status" value="1"/>
</dbReference>
<dbReference type="Pfam" id="PF02371">
    <property type="entry name" value="Transposase_20"/>
    <property type="match status" value="1"/>
</dbReference>
<gene>
    <name evidence="4" type="ORF">A3D77_06130</name>
</gene>
<comment type="caution">
    <text evidence="4">The sequence shown here is derived from an EMBL/GenBank/DDBJ whole genome shotgun (WGS) entry which is preliminary data.</text>
</comment>
<evidence type="ECO:0000259" key="2">
    <source>
        <dbReference type="Pfam" id="PF01548"/>
    </source>
</evidence>
<name>A0A1F5ZVW9_9BACT</name>
<dbReference type="EMBL" id="MFJL01000011">
    <property type="protein sequence ID" value="OGG16561.1"/>
    <property type="molecule type" value="Genomic_DNA"/>
</dbReference>
<dbReference type="InterPro" id="IPR002525">
    <property type="entry name" value="Transp_IS110-like_N"/>
</dbReference>
<evidence type="ECO:0000256" key="1">
    <source>
        <dbReference type="SAM" id="Coils"/>
    </source>
</evidence>
<dbReference type="InterPro" id="IPR003346">
    <property type="entry name" value="Transposase_20"/>
</dbReference>
<dbReference type="Proteomes" id="UP000176923">
    <property type="component" value="Unassembled WGS sequence"/>
</dbReference>
<dbReference type="GO" id="GO:0003677">
    <property type="term" value="F:DNA binding"/>
    <property type="evidence" value="ECO:0007669"/>
    <property type="project" value="InterPro"/>
</dbReference>
<dbReference type="STRING" id="1798382.A3D77_06130"/>
<reference evidence="4 5" key="1">
    <citation type="journal article" date="2016" name="Nat. Commun.">
        <title>Thousands of microbial genomes shed light on interconnected biogeochemical processes in an aquifer system.</title>
        <authorList>
            <person name="Anantharaman K."/>
            <person name="Brown C.T."/>
            <person name="Hug L.A."/>
            <person name="Sharon I."/>
            <person name="Castelle C.J."/>
            <person name="Probst A.J."/>
            <person name="Thomas B.C."/>
            <person name="Singh A."/>
            <person name="Wilkins M.J."/>
            <person name="Karaoz U."/>
            <person name="Brodie E.L."/>
            <person name="Williams K.H."/>
            <person name="Hubbard S.S."/>
            <person name="Banfield J.F."/>
        </authorList>
    </citation>
    <scope>NUCLEOTIDE SEQUENCE [LARGE SCALE GENOMIC DNA]</scope>
</reference>
<accession>A0A1F5ZVW9</accession>
<dbReference type="GO" id="GO:0006313">
    <property type="term" value="P:DNA transposition"/>
    <property type="evidence" value="ECO:0007669"/>
    <property type="project" value="InterPro"/>
</dbReference>
<dbReference type="PANTHER" id="PTHR33055">
    <property type="entry name" value="TRANSPOSASE FOR INSERTION SEQUENCE ELEMENT IS1111A"/>
    <property type="match status" value="1"/>
</dbReference>
<dbReference type="InterPro" id="IPR047650">
    <property type="entry name" value="Transpos_IS110"/>
</dbReference>
<feature type="domain" description="Transposase IS116/IS110/IS902 C-terminal" evidence="3">
    <location>
        <begin position="271"/>
        <end position="359"/>
    </location>
</feature>
<sequence>MKWYLGIDIGKLTHVVCIMNELGEVVKLPLSFTQNSLGWQRFDSYLNSIIDHMEYPSVQAGFEATGHYWTTLYLKLKHLGMKVSVLNPLEVKAFRNEGIRGNKTDSIDAVKIAKLLRFGDFRETYVPDEQTTGLRQLTRLKIDLSVMQAQLKQKCLAILDQVFPEYGALFSDVFGTSSRALLSEASTPEAITALSTTKLTGILRKASRGRLRENKARQIKQQACVSVGITFSLDAFTLSLDVLLSQVDHLEEQIVELNTEIAKRVKTIKTTIQSIPGIGPDTAGVILSEVGDFNRLISKDGAEKLVALAGLDPKIKESGKYKGKTKMSKRGSAYLRHAVRNAAFIAVAVSKDPMFTRIYQKHIDKGKHTEVALSHVARKMLHVIYALLKNKTKYKPVV</sequence>
<dbReference type="GO" id="GO:0006281">
    <property type="term" value="P:DNA repair"/>
    <property type="evidence" value="ECO:0007669"/>
    <property type="project" value="InterPro"/>
</dbReference>
<evidence type="ECO:0000313" key="5">
    <source>
        <dbReference type="Proteomes" id="UP000176923"/>
    </source>
</evidence>
<evidence type="ECO:0000259" key="3">
    <source>
        <dbReference type="Pfam" id="PF02371"/>
    </source>
</evidence>
<dbReference type="InterPro" id="IPR011257">
    <property type="entry name" value="DNA_glycosylase"/>
</dbReference>
<feature type="coiled-coil region" evidence="1">
    <location>
        <begin position="240"/>
        <end position="267"/>
    </location>
</feature>
<dbReference type="NCBIfam" id="NF033542">
    <property type="entry name" value="transpos_IS110"/>
    <property type="match status" value="1"/>
</dbReference>
<organism evidence="4 5">
    <name type="scientific">Candidatus Gottesmanbacteria bacterium RIFCSPHIGHO2_02_FULL_39_11</name>
    <dbReference type="NCBI Taxonomy" id="1798382"/>
    <lineage>
        <taxon>Bacteria</taxon>
        <taxon>Candidatus Gottesmaniibacteriota</taxon>
    </lineage>
</organism>